<dbReference type="Proteomes" id="UP001208689">
    <property type="component" value="Chromosome"/>
</dbReference>
<keyword evidence="1" id="KW-0175">Coiled coil</keyword>
<sequence>MLYRMFIYQIKSGLLLWEKSFDRDIDLKSELFSSFFSAIQSFLREMILQGTQDQDKKSLAGIDMGNFVVKIFKIKDVNAELVILADKADEKSLKKFGTKVLNILKHRKELFKDWDGDRSRFSVLDLEILQIMSNFKNLSGNKSIIDNKNEFLNEIMKNLPELKDDQKTQYNNELTFLDERLKQSTNIFKKLEIVNSMEVVLHKLKNKEKIKELQEKRRKLMAELKSTKEKMAYFLSKAKASLSKTVETGHGKSLFELNYQTAYTNLYSFSTKLKNIGNTKLYDYYRSIAKIFIDKPEEKKSEFPNIVREVLNLSDNIDDYLIRE</sequence>
<name>A0ABY6HNQ5_9ARCH</name>
<reference evidence="2" key="1">
    <citation type="submission" date="2022-09" db="EMBL/GenBank/DDBJ databases">
        <title>Actin cytoskeleton and complex cell architecture in an #Asgard archaeon.</title>
        <authorList>
            <person name="Ponce Toledo R.I."/>
            <person name="Schleper C."/>
            <person name="Rodrigues Oliveira T."/>
            <person name="Wollweber F."/>
            <person name="Xu J."/>
            <person name="Rittmann S."/>
            <person name="Klingl A."/>
            <person name="Pilhofer M."/>
        </authorList>
    </citation>
    <scope>NUCLEOTIDE SEQUENCE</scope>
    <source>
        <strain evidence="2">B-35</strain>
    </source>
</reference>
<protein>
    <submittedName>
        <fullName evidence="2">Uncharacterized protein</fullName>
    </submittedName>
</protein>
<dbReference type="EMBL" id="CP104013">
    <property type="protein sequence ID" value="UYP45148.1"/>
    <property type="molecule type" value="Genomic_DNA"/>
</dbReference>
<feature type="coiled-coil region" evidence="1">
    <location>
        <begin position="203"/>
        <end position="230"/>
    </location>
</feature>
<keyword evidence="3" id="KW-1185">Reference proteome</keyword>
<evidence type="ECO:0000313" key="2">
    <source>
        <dbReference type="EMBL" id="UYP45148.1"/>
    </source>
</evidence>
<proteinExistence type="predicted"/>
<evidence type="ECO:0000313" key="3">
    <source>
        <dbReference type="Proteomes" id="UP001208689"/>
    </source>
</evidence>
<organism evidence="2 3">
    <name type="scientific">Candidatus Lokiarchaeum ossiferum</name>
    <dbReference type="NCBI Taxonomy" id="2951803"/>
    <lineage>
        <taxon>Archaea</taxon>
        <taxon>Promethearchaeati</taxon>
        <taxon>Promethearchaeota</taxon>
        <taxon>Promethearchaeia</taxon>
        <taxon>Promethearchaeales</taxon>
        <taxon>Promethearchaeaceae</taxon>
        <taxon>Candidatus Lokiarchaeum</taxon>
    </lineage>
</organism>
<gene>
    <name evidence="2" type="ORF">NEF87_001433</name>
</gene>
<evidence type="ECO:0000256" key="1">
    <source>
        <dbReference type="SAM" id="Coils"/>
    </source>
</evidence>
<accession>A0ABY6HNQ5</accession>